<dbReference type="InterPro" id="IPR036236">
    <property type="entry name" value="Znf_C2H2_sf"/>
</dbReference>
<organism evidence="10">
    <name type="scientific">Mnemiopsis leidyi</name>
    <name type="common">Sea walnut</name>
    <name type="synonym">Warty comb jellyfish</name>
    <dbReference type="NCBI Taxonomy" id="27923"/>
    <lineage>
        <taxon>Eukaryota</taxon>
        <taxon>Metazoa</taxon>
        <taxon>Ctenophora</taxon>
        <taxon>Tentaculata</taxon>
        <taxon>Lobata</taxon>
        <taxon>Bolinopsidae</taxon>
        <taxon>Mnemiopsis</taxon>
    </lineage>
</organism>
<keyword evidence="4 7" id="KW-0863">Zinc-finger</keyword>
<evidence type="ECO:0000256" key="3">
    <source>
        <dbReference type="ARBA" id="ARBA00022737"/>
    </source>
</evidence>
<evidence type="ECO:0000256" key="4">
    <source>
        <dbReference type="ARBA" id="ARBA00022771"/>
    </source>
</evidence>
<dbReference type="AlphaFoldDB" id="A0A0K0M6I0"/>
<name>A0A0K0M6I0_MNELE</name>
<feature type="region of interest" description="Disordered" evidence="8">
    <location>
        <begin position="27"/>
        <end position="48"/>
    </location>
</feature>
<feature type="domain" description="C2H2-type" evidence="9">
    <location>
        <begin position="306"/>
        <end position="335"/>
    </location>
</feature>
<dbReference type="PANTHER" id="PTHR23235:SF166">
    <property type="entry name" value="DENDRITIC ARBOR REDUCTION PROTEIN 1"/>
    <property type="match status" value="1"/>
</dbReference>
<dbReference type="GO" id="GO:0005634">
    <property type="term" value="C:nucleus"/>
    <property type="evidence" value="ECO:0007669"/>
    <property type="project" value="UniProtKB-SubCell"/>
</dbReference>
<gene>
    <name evidence="10" type="primary">KLF5a</name>
</gene>
<dbReference type="PROSITE" id="PS50157">
    <property type="entry name" value="ZINC_FINGER_C2H2_2"/>
    <property type="match status" value="3"/>
</dbReference>
<dbReference type="FunFam" id="3.30.160.60:FF:000021">
    <property type="entry name" value="Basic krueppel-like factor 3"/>
    <property type="match status" value="1"/>
</dbReference>
<dbReference type="Pfam" id="PF00096">
    <property type="entry name" value="zf-C2H2"/>
    <property type="match status" value="3"/>
</dbReference>
<evidence type="ECO:0000259" key="9">
    <source>
        <dbReference type="PROSITE" id="PS50157"/>
    </source>
</evidence>
<feature type="domain" description="C2H2-type" evidence="9">
    <location>
        <begin position="366"/>
        <end position="391"/>
    </location>
</feature>
<dbReference type="PANTHER" id="PTHR23235">
    <property type="entry name" value="KRUEPPEL-LIKE TRANSCRIPTION FACTOR"/>
    <property type="match status" value="1"/>
</dbReference>
<dbReference type="GO" id="GO:0000981">
    <property type="term" value="F:DNA-binding transcription factor activity, RNA polymerase II-specific"/>
    <property type="evidence" value="ECO:0007669"/>
    <property type="project" value="TreeGrafter"/>
</dbReference>
<reference evidence="10" key="1">
    <citation type="journal article" date="2015" name="Genome Biol. Evol.">
        <title>KLF/SP Transcription Factor Family Evolution: Expansion, Diversification, and Innovation in Eukaryotes.</title>
        <authorList>
            <person name="Presnell J.S."/>
            <person name="Schnitzler C.E."/>
            <person name="Browne W.E."/>
        </authorList>
    </citation>
    <scope>NUCLEOTIDE SEQUENCE</scope>
    <source>
        <strain evidence="10">ML00922a</strain>
    </source>
</reference>
<keyword evidence="3" id="KW-0677">Repeat</keyword>
<evidence type="ECO:0000256" key="1">
    <source>
        <dbReference type="ARBA" id="ARBA00004123"/>
    </source>
</evidence>
<dbReference type="GO" id="GO:0008270">
    <property type="term" value="F:zinc ion binding"/>
    <property type="evidence" value="ECO:0007669"/>
    <property type="project" value="UniProtKB-KW"/>
</dbReference>
<proteinExistence type="evidence at transcript level"/>
<dbReference type="EMBL" id="KJ576841">
    <property type="protein sequence ID" value="AJG42373.1"/>
    <property type="molecule type" value="mRNA"/>
</dbReference>
<evidence type="ECO:0000256" key="6">
    <source>
        <dbReference type="ARBA" id="ARBA00023242"/>
    </source>
</evidence>
<evidence type="ECO:0000256" key="8">
    <source>
        <dbReference type="SAM" id="MobiDB-lite"/>
    </source>
</evidence>
<dbReference type="PROSITE" id="PS00028">
    <property type="entry name" value="ZINC_FINGER_C2H2_1"/>
    <property type="match status" value="3"/>
</dbReference>
<dbReference type="FunFam" id="3.30.160.60:FF:000624">
    <property type="entry name" value="zinc finger protein 697"/>
    <property type="match status" value="1"/>
</dbReference>
<sequence>MSAMTMLAPCKLEQNSKIPGHPIIKQETIEPSPPLVPKGEKVEGGTGENVAMDIEISLTRDEMEQYLPRQPPPPLLYRPAKKINYRRESAKVVDEFFNNEAAKCPTDGPVAPASLNPPSTLPNIKEERIDFRHPAPPLFMNSVQSLQPMGPPMGHVTSAPPPQPPVSHPSIKQEQFSTFESYPVTMAPQVNPMRPVISLPETGPIADSLRPAMTMPDQTLPSYQASLDSAAQSNLQGASGGSNQDLKTSDILSMLIRSANIPNSQLNNPGLSMINSHPLTHLPATESNYGLGMRRTPVDNTRKRVHKCDHIGCTKVYTKSSHLKAHQRTHTGEKPYKCTWEGCTWRFARSDELTRHYRKHTGQKPFKCSHCDRCFSRSDHLALHMKRHLNT</sequence>
<protein>
    <submittedName>
        <fullName evidence="10">Kruppel-like Factor 5a</fullName>
    </submittedName>
</protein>
<dbReference type="SMART" id="SM00355">
    <property type="entry name" value="ZnF_C2H2"/>
    <property type="match status" value="3"/>
</dbReference>
<keyword evidence="5" id="KW-0862">Zinc</keyword>
<dbReference type="InterPro" id="IPR013087">
    <property type="entry name" value="Znf_C2H2_type"/>
</dbReference>
<evidence type="ECO:0000256" key="5">
    <source>
        <dbReference type="ARBA" id="ARBA00022833"/>
    </source>
</evidence>
<keyword evidence="6" id="KW-0539">Nucleus</keyword>
<dbReference type="Gene3D" id="3.30.160.60">
    <property type="entry name" value="Classic Zinc Finger"/>
    <property type="match status" value="3"/>
</dbReference>
<feature type="domain" description="C2H2-type" evidence="9">
    <location>
        <begin position="336"/>
        <end position="365"/>
    </location>
</feature>
<comment type="subcellular location">
    <subcellularLocation>
        <location evidence="1">Nucleus</location>
    </subcellularLocation>
</comment>
<dbReference type="SUPFAM" id="SSF57667">
    <property type="entry name" value="beta-beta-alpha zinc fingers"/>
    <property type="match status" value="2"/>
</dbReference>
<evidence type="ECO:0000313" key="10">
    <source>
        <dbReference type="EMBL" id="AJG42373.1"/>
    </source>
</evidence>
<evidence type="ECO:0000256" key="2">
    <source>
        <dbReference type="ARBA" id="ARBA00022723"/>
    </source>
</evidence>
<dbReference type="GO" id="GO:0000978">
    <property type="term" value="F:RNA polymerase II cis-regulatory region sequence-specific DNA binding"/>
    <property type="evidence" value="ECO:0007669"/>
    <property type="project" value="TreeGrafter"/>
</dbReference>
<dbReference type="OMA" id="ECCRCHK"/>
<keyword evidence="2" id="KW-0479">Metal-binding</keyword>
<accession>A0A0K0M6I0</accession>
<evidence type="ECO:0000256" key="7">
    <source>
        <dbReference type="PROSITE-ProRule" id="PRU00042"/>
    </source>
</evidence>
<dbReference type="FunFam" id="3.30.160.60:FF:000018">
    <property type="entry name" value="Krueppel-like factor 15"/>
    <property type="match status" value="1"/>
</dbReference>